<dbReference type="EMBL" id="LIST01000008">
    <property type="protein sequence ID" value="KOX95341.1"/>
    <property type="molecule type" value="Genomic_DNA"/>
</dbReference>
<sequence>MGGPSDGEGTEDVAVGSSDGNSHRPETLGAFFAVERDAALSDFCEFFEQRRFVADGVRRGLREAVSFEDFAHPQIRELRENSLACGSLVYVEATSDASPRVDATVAHIAVEDDCLATLFNRELGTLTRLARQFAEFVLYFCRPRYLCANVSPQIEITESEAVLITIFHDEAVFHE</sequence>
<dbReference type="AlphaFoldDB" id="A0A0M9AQE2"/>
<organism evidence="2 3">
    <name type="scientific">Halorubrum tropicale</name>
    <dbReference type="NCBI Taxonomy" id="1765655"/>
    <lineage>
        <taxon>Archaea</taxon>
        <taxon>Methanobacteriati</taxon>
        <taxon>Methanobacteriota</taxon>
        <taxon>Stenosarchaea group</taxon>
        <taxon>Halobacteria</taxon>
        <taxon>Halobacteriales</taxon>
        <taxon>Haloferacaceae</taxon>
        <taxon>Halorubrum</taxon>
    </lineage>
</organism>
<evidence type="ECO:0000313" key="3">
    <source>
        <dbReference type="Proteomes" id="UP000037747"/>
    </source>
</evidence>
<evidence type="ECO:0000256" key="1">
    <source>
        <dbReference type="SAM" id="MobiDB-lite"/>
    </source>
</evidence>
<comment type="caution">
    <text evidence="2">The sequence shown here is derived from an EMBL/GenBank/DDBJ whole genome shotgun (WGS) entry which is preliminary data.</text>
</comment>
<accession>A0A0M9AQE2</accession>
<reference evidence="2 3" key="1">
    <citation type="submission" date="2015-08" db="EMBL/GenBank/DDBJ databases">
        <title>Genomes of Isolates from Cabo Rojo, PR.</title>
        <authorList>
            <person name="Sanchez-Nieves R.L."/>
            <person name="Montalvo-Rodriguez R."/>
        </authorList>
    </citation>
    <scope>NUCLEOTIDE SEQUENCE [LARGE SCALE GENOMIC DNA]</scope>
    <source>
        <strain evidence="2 3">5</strain>
    </source>
</reference>
<proteinExistence type="predicted"/>
<gene>
    <name evidence="2" type="ORF">AMR74_15510</name>
</gene>
<name>A0A0M9AQE2_9EURY</name>
<evidence type="ECO:0000313" key="2">
    <source>
        <dbReference type="EMBL" id="KOX95341.1"/>
    </source>
</evidence>
<feature type="region of interest" description="Disordered" evidence="1">
    <location>
        <begin position="1"/>
        <end position="22"/>
    </location>
</feature>
<keyword evidence="3" id="KW-1185">Reference proteome</keyword>
<protein>
    <submittedName>
        <fullName evidence="2">Uncharacterized protein</fullName>
    </submittedName>
</protein>
<dbReference type="Proteomes" id="UP000037747">
    <property type="component" value="Unassembled WGS sequence"/>
</dbReference>